<dbReference type="InterPro" id="IPR029063">
    <property type="entry name" value="SAM-dependent_MTases_sf"/>
</dbReference>
<dbReference type="Gene3D" id="3.40.50.150">
    <property type="entry name" value="Vaccinia Virus protein VP39"/>
    <property type="match status" value="1"/>
</dbReference>
<organism evidence="5 6">
    <name type="scientific">Velamenicoccus archaeovorus</name>
    <dbReference type="NCBI Taxonomy" id="1930593"/>
    <lineage>
        <taxon>Bacteria</taxon>
        <taxon>Pseudomonadati</taxon>
        <taxon>Candidatus Omnitrophota</taxon>
        <taxon>Candidatus Velamenicoccus</taxon>
    </lineage>
</organism>
<dbReference type="EMBL" id="CP019384">
    <property type="protein sequence ID" value="QAT17903.1"/>
    <property type="molecule type" value="Genomic_DNA"/>
</dbReference>
<comment type="similarity">
    <text evidence="3">Belongs to the N(4)/N(6)-methyltransferase family.</text>
</comment>
<dbReference type="GO" id="GO:0003677">
    <property type="term" value="F:DNA binding"/>
    <property type="evidence" value="ECO:0007669"/>
    <property type="project" value="InterPro"/>
</dbReference>
<dbReference type="InterPro" id="IPR015840">
    <property type="entry name" value="DNA_MeTrfase_ParB"/>
</dbReference>
<dbReference type="GO" id="GO:0008170">
    <property type="term" value="F:N-methyltransferase activity"/>
    <property type="evidence" value="ECO:0007669"/>
    <property type="project" value="InterPro"/>
</dbReference>
<dbReference type="CDD" id="cd16401">
    <property type="entry name" value="ParB_N_like_MT"/>
    <property type="match status" value="1"/>
</dbReference>
<dbReference type="KEGG" id="vai:BU251_09285"/>
<dbReference type="InterPro" id="IPR003115">
    <property type="entry name" value="ParB_N"/>
</dbReference>
<gene>
    <name evidence="5" type="ORF">BU251_09285</name>
</gene>
<dbReference type="Pfam" id="PF01555">
    <property type="entry name" value="N6_N4_Mtase"/>
    <property type="match status" value="1"/>
</dbReference>
<dbReference type="InterPro" id="IPR002941">
    <property type="entry name" value="DNA_methylase_N4/N6"/>
</dbReference>
<dbReference type="AlphaFoldDB" id="A0A410P736"/>
<keyword evidence="1" id="KW-0489">Methyltransferase</keyword>
<proteinExistence type="inferred from homology"/>
<evidence type="ECO:0000313" key="6">
    <source>
        <dbReference type="Proteomes" id="UP000287243"/>
    </source>
</evidence>
<dbReference type="SUPFAM" id="SSF53335">
    <property type="entry name" value="S-adenosyl-L-methionine-dependent methyltransferases"/>
    <property type="match status" value="1"/>
</dbReference>
<evidence type="ECO:0000256" key="1">
    <source>
        <dbReference type="ARBA" id="ARBA00022603"/>
    </source>
</evidence>
<evidence type="ECO:0000313" key="5">
    <source>
        <dbReference type="EMBL" id="QAT17903.1"/>
    </source>
</evidence>
<dbReference type="OrthoDB" id="9800801at2"/>
<dbReference type="Pfam" id="PF02195">
    <property type="entry name" value="ParB_N"/>
    <property type="match status" value="1"/>
</dbReference>
<feature type="domain" description="ParB-like N-terminal" evidence="4">
    <location>
        <begin position="11"/>
        <end position="97"/>
    </location>
</feature>
<dbReference type="GO" id="GO:0032259">
    <property type="term" value="P:methylation"/>
    <property type="evidence" value="ECO:0007669"/>
    <property type="project" value="UniProtKB-KW"/>
</dbReference>
<dbReference type="Gene3D" id="3.90.1530.10">
    <property type="entry name" value="Conserved hypothetical protein from pyrococcus furiosus pfu- 392566-001, ParB domain"/>
    <property type="match status" value="1"/>
</dbReference>
<evidence type="ECO:0000256" key="2">
    <source>
        <dbReference type="ARBA" id="ARBA00022679"/>
    </source>
</evidence>
<protein>
    <recommendedName>
        <fullName evidence="3">Methyltransferase</fullName>
        <ecNumber evidence="3">2.1.1.-</ecNumber>
    </recommendedName>
</protein>
<reference evidence="5 6" key="1">
    <citation type="submission" date="2017-01" db="EMBL/GenBank/DDBJ databases">
        <title>First insights into the biology of 'candidatus Vampirococcus archaeovorus'.</title>
        <authorList>
            <person name="Kizina J."/>
            <person name="Jordan S."/>
            <person name="Stueber K."/>
            <person name="Reinhardt R."/>
            <person name="Harder J."/>
        </authorList>
    </citation>
    <scope>NUCLEOTIDE SEQUENCE [LARGE SCALE GENOMIC DNA]</scope>
    <source>
        <strain evidence="5 6">LiM</strain>
    </source>
</reference>
<accession>A0A410P736</accession>
<dbReference type="REBASE" id="297109">
    <property type="entry name" value="M.VspLiMORF9285P"/>
</dbReference>
<dbReference type="RefSeq" id="WP_128700870.1">
    <property type="nucleotide sequence ID" value="NZ_CP019384.1"/>
</dbReference>
<dbReference type="InterPro" id="IPR036086">
    <property type="entry name" value="ParB/Sulfiredoxin_sf"/>
</dbReference>
<evidence type="ECO:0000256" key="3">
    <source>
        <dbReference type="RuleBase" id="RU362026"/>
    </source>
</evidence>
<dbReference type="EC" id="2.1.1.-" evidence="3"/>
<evidence type="ECO:0000259" key="4">
    <source>
        <dbReference type="SMART" id="SM00470"/>
    </source>
</evidence>
<dbReference type="Proteomes" id="UP000287243">
    <property type="component" value="Chromosome"/>
</dbReference>
<dbReference type="InterPro" id="IPR001091">
    <property type="entry name" value="RM_Methyltransferase"/>
</dbReference>
<dbReference type="SMART" id="SM00470">
    <property type="entry name" value="ParB"/>
    <property type="match status" value="1"/>
</dbReference>
<dbReference type="PIRSF" id="PIRSF036758">
    <property type="entry name" value="Aden_M_ParB"/>
    <property type="match status" value="1"/>
</dbReference>
<keyword evidence="2" id="KW-0808">Transferase</keyword>
<name>A0A410P736_VELA1</name>
<sequence>MAKINIKPEISDIKLSEIKPAPYNPREITNEALSGLRHSLEKFGYVDLLVVNKRNMHIISGHQRYKILQAEGVETAPAILVDVDEIQEQAMNVTLNNQEIAGQWTQALIPLLERLRKEAADDYLALRLKNLRDSVGDMGVENLGDGKTLLDDIPEPPKEAITKRGDLWILGEHRLLCGDSTNEGDVARLMDNQKASLFATDPPYCVDYTGADRPTGGHDWSGVYHEVDIPDAKEFIKKFYEVGLKHIKENTALYLWHASKRRGMIEDICDELGILAHQQIIWVKPCAVLTYSFYSWRHEPCLLMWIKGQKPPYKPKDKSIGSVWMIDFLRSGDPTQAEYHTDVWELDWEGKKRNPGLHHPTVKPTEVFAIPMRVHTSPGDICYEPFSGSGSQIIAAERLNRRCYAMEIEPIFCDVAVKRWEEFSGRKAHRENSNG</sequence>
<keyword evidence="6" id="KW-1185">Reference proteome</keyword>
<dbReference type="PRINTS" id="PR00508">
    <property type="entry name" value="S21N4MTFRASE"/>
</dbReference>
<dbReference type="SUPFAM" id="SSF110849">
    <property type="entry name" value="ParB/Sulfiredoxin"/>
    <property type="match status" value="1"/>
</dbReference>